<dbReference type="EMBL" id="JASHIF010000022">
    <property type="protein sequence ID" value="MDI9861766.1"/>
    <property type="molecule type" value="Genomic_DNA"/>
</dbReference>
<feature type="coiled-coil region" evidence="3">
    <location>
        <begin position="103"/>
        <end position="168"/>
    </location>
</feature>
<dbReference type="PROSITE" id="PS51257">
    <property type="entry name" value="PROKAR_LIPOPROTEIN"/>
    <property type="match status" value="1"/>
</dbReference>
<dbReference type="InterPro" id="IPR058624">
    <property type="entry name" value="MdtA-like_HH"/>
</dbReference>
<evidence type="ECO:0000259" key="4">
    <source>
        <dbReference type="Pfam" id="PF25876"/>
    </source>
</evidence>
<evidence type="ECO:0000259" key="5">
    <source>
        <dbReference type="Pfam" id="PF25917"/>
    </source>
</evidence>
<dbReference type="InterPro" id="IPR058626">
    <property type="entry name" value="MdtA-like_b-barrel"/>
</dbReference>
<dbReference type="Proteomes" id="UP001236507">
    <property type="component" value="Unassembled WGS sequence"/>
</dbReference>
<dbReference type="PANTHER" id="PTHR30158">
    <property type="entry name" value="ACRA/E-RELATED COMPONENT OF DRUG EFFLUX TRANSPORTER"/>
    <property type="match status" value="1"/>
</dbReference>
<feature type="domain" description="Multidrug resistance protein MdtA-like C-terminal permuted SH3" evidence="7">
    <location>
        <begin position="297"/>
        <end position="356"/>
    </location>
</feature>
<feature type="domain" description="Multidrug resistance protein MdtA-like beta-barrel" evidence="6">
    <location>
        <begin position="210"/>
        <end position="291"/>
    </location>
</feature>
<dbReference type="RefSeq" id="WP_283346128.1">
    <property type="nucleotide sequence ID" value="NZ_JASHIF010000022.1"/>
</dbReference>
<dbReference type="Pfam" id="PF25944">
    <property type="entry name" value="Beta-barrel_RND"/>
    <property type="match status" value="1"/>
</dbReference>
<name>A0ABT6YDV1_9BACT</name>
<feature type="domain" description="Multidrug resistance protein MdtA-like barrel-sandwich hybrid" evidence="5">
    <location>
        <begin position="63"/>
        <end position="203"/>
    </location>
</feature>
<evidence type="ECO:0000256" key="1">
    <source>
        <dbReference type="ARBA" id="ARBA00004196"/>
    </source>
</evidence>
<evidence type="ECO:0000313" key="8">
    <source>
        <dbReference type="EMBL" id="MDI9861766.1"/>
    </source>
</evidence>
<dbReference type="NCBIfam" id="TIGR01730">
    <property type="entry name" value="RND_mfp"/>
    <property type="match status" value="1"/>
</dbReference>
<evidence type="ECO:0000313" key="9">
    <source>
        <dbReference type="Proteomes" id="UP001236507"/>
    </source>
</evidence>
<dbReference type="InterPro" id="IPR006143">
    <property type="entry name" value="RND_pump_MFP"/>
</dbReference>
<keyword evidence="9" id="KW-1185">Reference proteome</keyword>
<protein>
    <submittedName>
        <fullName evidence="8">Efflux RND transporter periplasmic adaptor subunit</fullName>
    </submittedName>
</protein>
<keyword evidence="3" id="KW-0175">Coiled coil</keyword>
<dbReference type="InterPro" id="IPR058627">
    <property type="entry name" value="MdtA-like_C"/>
</dbReference>
<dbReference type="Gene3D" id="1.10.287.470">
    <property type="entry name" value="Helix hairpin bin"/>
    <property type="match status" value="1"/>
</dbReference>
<dbReference type="Gene3D" id="2.40.30.170">
    <property type="match status" value="1"/>
</dbReference>
<dbReference type="Gene3D" id="2.40.420.20">
    <property type="match status" value="1"/>
</dbReference>
<evidence type="ECO:0000259" key="6">
    <source>
        <dbReference type="Pfam" id="PF25944"/>
    </source>
</evidence>
<reference evidence="8 9" key="1">
    <citation type="submission" date="2023-05" db="EMBL/GenBank/DDBJ databases">
        <title>Novel species of genus Flectobacillus isolated from stream in China.</title>
        <authorList>
            <person name="Lu H."/>
        </authorList>
    </citation>
    <scope>NUCLEOTIDE SEQUENCE [LARGE SCALE GENOMIC DNA]</scope>
    <source>
        <strain evidence="8 9">KCTC 42575</strain>
    </source>
</reference>
<accession>A0ABT6YDV1</accession>
<comment type="caution">
    <text evidence="8">The sequence shown here is derived from an EMBL/GenBank/DDBJ whole genome shotgun (WGS) entry which is preliminary data.</text>
</comment>
<proteinExistence type="inferred from homology"/>
<dbReference type="Pfam" id="PF25876">
    <property type="entry name" value="HH_MFP_RND"/>
    <property type="match status" value="1"/>
</dbReference>
<dbReference type="InterPro" id="IPR058625">
    <property type="entry name" value="MdtA-like_BSH"/>
</dbReference>
<evidence type="ECO:0000259" key="7">
    <source>
        <dbReference type="Pfam" id="PF25967"/>
    </source>
</evidence>
<comment type="similarity">
    <text evidence="2">Belongs to the membrane fusion protein (MFP) (TC 8.A.1) family.</text>
</comment>
<organism evidence="8 9">
    <name type="scientific">Flectobacillus roseus</name>
    <dbReference type="NCBI Taxonomy" id="502259"/>
    <lineage>
        <taxon>Bacteria</taxon>
        <taxon>Pseudomonadati</taxon>
        <taxon>Bacteroidota</taxon>
        <taxon>Cytophagia</taxon>
        <taxon>Cytophagales</taxon>
        <taxon>Flectobacillaceae</taxon>
        <taxon>Flectobacillus</taxon>
    </lineage>
</organism>
<gene>
    <name evidence="8" type="ORF">QM524_21275</name>
</gene>
<evidence type="ECO:0000256" key="3">
    <source>
        <dbReference type="SAM" id="Coils"/>
    </source>
</evidence>
<feature type="domain" description="Multidrug resistance protein MdtA-like alpha-helical hairpin" evidence="4">
    <location>
        <begin position="103"/>
        <end position="172"/>
    </location>
</feature>
<comment type="subcellular location">
    <subcellularLocation>
        <location evidence="1">Cell envelope</location>
    </subcellularLocation>
</comment>
<sequence length="377" mass="40733">MLMHKTNTFAAMMGIILLSACGGKKTDSAALTPPPVSVSIEPVETTDAAFFDEYPATVNALDMVELRPQVSGYVSGVHFADGARVRKGQLLYTIDTQLYEANYDQAVANLKVQEANLGKAQKDANRYHELAKNDAVAKQLVDNADAALEAAQRQVDASKANIRSVQTNVRYTKIFAPFDGTIGISLVKKGTAVTAGQTIMNTVSTDRQLAVDFNVDQKEIFKFSKMLQQKTSASDSTFTLAFNGEKYPYNGKIALLDRAVDAQTGTIKTRLIFPNPQNILRAGMTGTVRVLTKSNAAVVIPYKAISEQLGEFFVYVPGDSSKVTQRRVELGTAIGKKVIVKKGLTSGEKIIVEGIQNLREGSVYTTEAPAPAAPAKK</sequence>
<evidence type="ECO:0000256" key="2">
    <source>
        <dbReference type="ARBA" id="ARBA00009477"/>
    </source>
</evidence>
<dbReference type="Gene3D" id="2.40.50.100">
    <property type="match status" value="1"/>
</dbReference>
<dbReference type="SUPFAM" id="SSF111369">
    <property type="entry name" value="HlyD-like secretion proteins"/>
    <property type="match status" value="1"/>
</dbReference>
<dbReference type="Pfam" id="PF25917">
    <property type="entry name" value="BSH_RND"/>
    <property type="match status" value="1"/>
</dbReference>
<dbReference type="Pfam" id="PF25967">
    <property type="entry name" value="RND-MFP_C"/>
    <property type="match status" value="1"/>
</dbReference>